<proteinExistence type="predicted"/>
<sequence>MTLIIWSISWYTCPSDSLNYWKAFSRYAIVERHFLCNALLIISPISLHTTMVSFM</sequence>
<accession>A0A5E4QZZ3</accession>
<organism evidence="1 2">
    <name type="scientific">Leptidea sinapis</name>
    <dbReference type="NCBI Taxonomy" id="189913"/>
    <lineage>
        <taxon>Eukaryota</taxon>
        <taxon>Metazoa</taxon>
        <taxon>Ecdysozoa</taxon>
        <taxon>Arthropoda</taxon>
        <taxon>Hexapoda</taxon>
        <taxon>Insecta</taxon>
        <taxon>Pterygota</taxon>
        <taxon>Neoptera</taxon>
        <taxon>Endopterygota</taxon>
        <taxon>Lepidoptera</taxon>
        <taxon>Glossata</taxon>
        <taxon>Ditrysia</taxon>
        <taxon>Papilionoidea</taxon>
        <taxon>Pieridae</taxon>
        <taxon>Dismorphiinae</taxon>
        <taxon>Leptidea</taxon>
    </lineage>
</organism>
<name>A0A5E4QZZ3_9NEOP</name>
<gene>
    <name evidence="1" type="ORF">LSINAPIS_LOCUS13866</name>
</gene>
<evidence type="ECO:0000313" key="2">
    <source>
        <dbReference type="Proteomes" id="UP000324832"/>
    </source>
</evidence>
<dbReference type="EMBL" id="FZQP02006820">
    <property type="protein sequence ID" value="VVD03992.1"/>
    <property type="molecule type" value="Genomic_DNA"/>
</dbReference>
<reference evidence="1 2" key="1">
    <citation type="submission" date="2017-07" db="EMBL/GenBank/DDBJ databases">
        <authorList>
            <person name="Talla V."/>
            <person name="Backstrom N."/>
        </authorList>
    </citation>
    <scope>NUCLEOTIDE SEQUENCE [LARGE SCALE GENOMIC DNA]</scope>
</reference>
<protein>
    <submittedName>
        <fullName evidence="1">Uncharacterized protein</fullName>
    </submittedName>
</protein>
<dbReference type="Proteomes" id="UP000324832">
    <property type="component" value="Unassembled WGS sequence"/>
</dbReference>
<keyword evidence="2" id="KW-1185">Reference proteome</keyword>
<evidence type="ECO:0000313" key="1">
    <source>
        <dbReference type="EMBL" id="VVD03992.1"/>
    </source>
</evidence>
<dbReference type="AlphaFoldDB" id="A0A5E4QZZ3"/>